<evidence type="ECO:0000313" key="1">
    <source>
        <dbReference type="EMBL" id="NOJ25214.1"/>
    </source>
</evidence>
<name>A0AAP6ZVN2_9VIBR</name>
<evidence type="ECO:0000313" key="2">
    <source>
        <dbReference type="Proteomes" id="UP000576645"/>
    </source>
</evidence>
<dbReference type="AlphaFoldDB" id="A0AAP6ZVN2"/>
<dbReference type="EMBL" id="VTXP01000015">
    <property type="protein sequence ID" value="NOJ25214.1"/>
    <property type="molecule type" value="Genomic_DNA"/>
</dbReference>
<accession>A0AAP6ZVN2</accession>
<comment type="caution">
    <text evidence="1">The sequence shown here is derived from an EMBL/GenBank/DDBJ whole genome shotgun (WGS) entry which is preliminary data.</text>
</comment>
<gene>
    <name evidence="1" type="ORF">F0238_21045</name>
</gene>
<organism evidence="1 2">
    <name type="scientific">Vibrio coralliilyticus</name>
    <dbReference type="NCBI Taxonomy" id="190893"/>
    <lineage>
        <taxon>Bacteria</taxon>
        <taxon>Pseudomonadati</taxon>
        <taxon>Pseudomonadota</taxon>
        <taxon>Gammaproteobacteria</taxon>
        <taxon>Vibrionales</taxon>
        <taxon>Vibrionaceae</taxon>
        <taxon>Vibrio</taxon>
    </lineage>
</organism>
<dbReference type="RefSeq" id="WP_171353709.1">
    <property type="nucleotide sequence ID" value="NZ_VTXP01000015.1"/>
</dbReference>
<sequence length="161" mass="17106">MNAYQTQLKELLVKSTITTGSYTPSEFVKNTDHIAVLINGKPVYLAGESDCDASINEAKQLASSEIYKLALSKIGLTGELSYGVISGSDIDWQSSHHAIVKSESGVFEDGQGVGELIGINLTESQSLGALMCVNDSLAKILDPQCPALDNGHDLSFLAQSN</sequence>
<proteinExistence type="predicted"/>
<dbReference type="Proteomes" id="UP000576645">
    <property type="component" value="Unassembled WGS sequence"/>
</dbReference>
<protein>
    <submittedName>
        <fullName evidence="1">Uncharacterized protein</fullName>
    </submittedName>
</protein>
<reference evidence="1 2" key="1">
    <citation type="submission" date="2019-09" db="EMBL/GenBank/DDBJ databases">
        <title>Draft genome sequencing and comparative genomics of hatchery-associated Vibrios.</title>
        <authorList>
            <person name="Kehlet-Delgado H."/>
            <person name="Mueller R.S."/>
        </authorList>
    </citation>
    <scope>NUCLEOTIDE SEQUENCE [LARGE SCALE GENOMIC DNA]</scope>
    <source>
        <strain evidence="1 2">09-121-3</strain>
    </source>
</reference>